<dbReference type="GO" id="GO:0016787">
    <property type="term" value="F:hydrolase activity"/>
    <property type="evidence" value="ECO:0007669"/>
    <property type="project" value="UniProtKB-KW"/>
</dbReference>
<evidence type="ECO:0000256" key="9">
    <source>
        <dbReference type="PIRSR" id="PIRSR640255-2"/>
    </source>
</evidence>
<comment type="cofactor">
    <cofactor evidence="1 10">
        <name>Mg(2+)</name>
        <dbReference type="ChEBI" id="CHEBI:18420"/>
    </cofactor>
</comment>
<evidence type="ECO:0000259" key="11">
    <source>
        <dbReference type="SMART" id="SM00477"/>
    </source>
</evidence>
<evidence type="ECO:0000256" key="7">
    <source>
        <dbReference type="ARBA" id="ARBA00022842"/>
    </source>
</evidence>
<dbReference type="PROSITE" id="PS01070">
    <property type="entry name" value="NUCLEASE_NON_SPEC"/>
    <property type="match status" value="1"/>
</dbReference>
<dbReference type="PANTHER" id="PTHR13966:SF5">
    <property type="entry name" value="ENDONUCLEASE G, MITOCHONDRIAL"/>
    <property type="match status" value="1"/>
</dbReference>
<evidence type="ECO:0000256" key="6">
    <source>
        <dbReference type="ARBA" id="ARBA00022801"/>
    </source>
</evidence>
<proteinExistence type="inferred from homology"/>
<keyword evidence="4 9" id="KW-0479">Metal-binding</keyword>
<feature type="domain" description="ENPP1-3/EXOG-like endonuclease/phosphodiesterase" evidence="11">
    <location>
        <begin position="3"/>
        <end position="204"/>
    </location>
</feature>
<dbReference type="SMART" id="SM00477">
    <property type="entry name" value="NUC"/>
    <property type="match status" value="1"/>
</dbReference>
<evidence type="ECO:0000256" key="5">
    <source>
        <dbReference type="ARBA" id="ARBA00022759"/>
    </source>
</evidence>
<organism evidence="13">
    <name type="scientific">Oscillatoriales cyanobacterium SpSt-418</name>
    <dbReference type="NCBI Taxonomy" id="2282169"/>
    <lineage>
        <taxon>Bacteria</taxon>
        <taxon>Bacillati</taxon>
        <taxon>Cyanobacteriota</taxon>
        <taxon>Cyanophyceae</taxon>
        <taxon>Oscillatoriophycideae</taxon>
        <taxon>Oscillatoriales</taxon>
    </lineage>
</organism>
<protein>
    <recommendedName>
        <fullName evidence="10">Endonuclease</fullName>
        <ecNumber evidence="10">3.1.30.-</ecNumber>
    </recommendedName>
</protein>
<dbReference type="EC" id="3.1.30.-" evidence="10"/>
<dbReference type="PANTHER" id="PTHR13966">
    <property type="entry name" value="ENDONUCLEASE RELATED"/>
    <property type="match status" value="1"/>
</dbReference>
<evidence type="ECO:0000259" key="12">
    <source>
        <dbReference type="SMART" id="SM00892"/>
    </source>
</evidence>
<dbReference type="InterPro" id="IPR020821">
    <property type="entry name" value="ENPP1-3/EXOG-like_nuc-like"/>
</dbReference>
<dbReference type="GO" id="GO:0004519">
    <property type="term" value="F:endonuclease activity"/>
    <property type="evidence" value="ECO:0007669"/>
    <property type="project" value="UniProtKB-UniRule"/>
</dbReference>
<evidence type="ECO:0000313" key="13">
    <source>
        <dbReference type="EMBL" id="HFN00051.1"/>
    </source>
</evidence>
<feature type="binding site" evidence="9">
    <location>
        <position position="96"/>
    </location>
    <ligand>
        <name>Mg(2+)</name>
        <dbReference type="ChEBI" id="CHEBI:18420"/>
        <note>catalytic</note>
    </ligand>
</feature>
<comment type="similarity">
    <text evidence="2 10">Belongs to the DNA/RNA non-specific endonuclease family.</text>
</comment>
<sequence length="216" mass="24010">MIKPQYALSYSNSKRTPNWVSWELTQNWLGPIDRSNDFRPDDTLPAGWPRVTSTDYTGSGYDRGHMTPSGDRTNTRADNSATFLMTNILPQASDNNKGPWAELEIYCRSLVKSGKSLYIIAGGAGKKQILPRGGITVPTKVWKVIVVRDRPGIDLSDINASTRVIAVSMPNINGVGNNWRSYRVSVDQIEALTKYDLLSNLPIPIQQAIESKSDRL</sequence>
<dbReference type="Gene3D" id="3.40.570.10">
    <property type="entry name" value="Extracellular Endonuclease, subunit A"/>
    <property type="match status" value="1"/>
</dbReference>
<dbReference type="Pfam" id="PF01223">
    <property type="entry name" value="Endonuclease_NS"/>
    <property type="match status" value="1"/>
</dbReference>
<feature type="domain" description="DNA/RNA non-specific endonuclease/pyrophosphatase/phosphodiesterase" evidence="12">
    <location>
        <begin position="2"/>
        <end position="202"/>
    </location>
</feature>
<dbReference type="InterPro" id="IPR044929">
    <property type="entry name" value="DNA/RNA_non-sp_Endonuclease_sf"/>
</dbReference>
<evidence type="ECO:0000256" key="1">
    <source>
        <dbReference type="ARBA" id="ARBA00001946"/>
    </source>
</evidence>
<dbReference type="SUPFAM" id="SSF54060">
    <property type="entry name" value="His-Me finger endonucleases"/>
    <property type="match status" value="1"/>
</dbReference>
<evidence type="ECO:0000256" key="3">
    <source>
        <dbReference type="ARBA" id="ARBA00022722"/>
    </source>
</evidence>
<dbReference type="GO" id="GO:0046872">
    <property type="term" value="F:metal ion binding"/>
    <property type="evidence" value="ECO:0007669"/>
    <property type="project" value="UniProtKB-KW"/>
</dbReference>
<dbReference type="InterPro" id="IPR040255">
    <property type="entry name" value="Non-specific_endonuclease"/>
</dbReference>
<keyword evidence="7" id="KW-0460">Magnesium</keyword>
<accession>A0A7C3KGY5</accession>
<reference evidence="13" key="1">
    <citation type="journal article" date="2020" name="mSystems">
        <title>Genome- and Community-Level Interaction Insights into Carbon Utilization and Element Cycling Functions of Hydrothermarchaeota in Hydrothermal Sediment.</title>
        <authorList>
            <person name="Zhou Z."/>
            <person name="Liu Y."/>
            <person name="Xu W."/>
            <person name="Pan J."/>
            <person name="Luo Z.H."/>
            <person name="Li M."/>
        </authorList>
    </citation>
    <scope>NUCLEOTIDE SEQUENCE [LARGE SCALE GENOMIC DNA]</scope>
    <source>
        <strain evidence="13">SpSt-418</strain>
    </source>
</reference>
<gene>
    <name evidence="13" type="ORF">ENR64_20280</name>
</gene>
<name>A0A7C3KGY5_9CYAN</name>
<dbReference type="GO" id="GO:0003676">
    <property type="term" value="F:nucleic acid binding"/>
    <property type="evidence" value="ECO:0007669"/>
    <property type="project" value="InterPro"/>
</dbReference>
<evidence type="ECO:0000256" key="2">
    <source>
        <dbReference type="ARBA" id="ARBA00010052"/>
    </source>
</evidence>
<keyword evidence="3 10" id="KW-0540">Nuclease</keyword>
<dbReference type="CDD" id="cd00091">
    <property type="entry name" value="NUC"/>
    <property type="match status" value="1"/>
</dbReference>
<dbReference type="AlphaFoldDB" id="A0A7C3KGY5"/>
<dbReference type="InterPro" id="IPR044925">
    <property type="entry name" value="His-Me_finger_sf"/>
</dbReference>
<dbReference type="SMART" id="SM00892">
    <property type="entry name" value="Endonuclease_NS"/>
    <property type="match status" value="1"/>
</dbReference>
<dbReference type="InterPro" id="IPR001604">
    <property type="entry name" value="Endo_G_ENPP1-like_dom"/>
</dbReference>
<feature type="active site" description="Proton acceptor" evidence="8">
    <location>
        <position position="65"/>
    </location>
</feature>
<evidence type="ECO:0000256" key="8">
    <source>
        <dbReference type="PIRSR" id="PIRSR640255-1"/>
    </source>
</evidence>
<evidence type="ECO:0000256" key="4">
    <source>
        <dbReference type="ARBA" id="ARBA00022723"/>
    </source>
</evidence>
<keyword evidence="6 10" id="KW-0378">Hydrolase</keyword>
<keyword evidence="5 10" id="KW-0255">Endonuclease</keyword>
<dbReference type="EMBL" id="DSRU01000285">
    <property type="protein sequence ID" value="HFN00051.1"/>
    <property type="molecule type" value="Genomic_DNA"/>
</dbReference>
<dbReference type="InterPro" id="IPR018524">
    <property type="entry name" value="DNA/RNA_endonuclease_AS"/>
</dbReference>
<evidence type="ECO:0000256" key="10">
    <source>
        <dbReference type="RuleBase" id="RU366055"/>
    </source>
</evidence>
<comment type="caution">
    <text evidence="13">The sequence shown here is derived from an EMBL/GenBank/DDBJ whole genome shotgun (WGS) entry which is preliminary data.</text>
</comment>